<protein>
    <recommendedName>
        <fullName evidence="4">Secreted protein</fullName>
    </recommendedName>
</protein>
<organism evidence="2 3">
    <name type="scientific">Fusarium oxysporum f. sp. raphani 54005</name>
    <dbReference type="NCBI Taxonomy" id="1089458"/>
    <lineage>
        <taxon>Eukaryota</taxon>
        <taxon>Fungi</taxon>
        <taxon>Dikarya</taxon>
        <taxon>Ascomycota</taxon>
        <taxon>Pezizomycotina</taxon>
        <taxon>Sordariomycetes</taxon>
        <taxon>Hypocreomycetidae</taxon>
        <taxon>Hypocreales</taxon>
        <taxon>Nectriaceae</taxon>
        <taxon>Fusarium</taxon>
        <taxon>Fusarium oxysporum species complex</taxon>
    </lineage>
</organism>
<name>X0C097_FUSOX</name>
<evidence type="ECO:0000256" key="1">
    <source>
        <dbReference type="SAM" id="SignalP"/>
    </source>
</evidence>
<keyword evidence="3" id="KW-1185">Reference proteome</keyword>
<dbReference type="Proteomes" id="UP000030663">
    <property type="component" value="Unassembled WGS sequence"/>
</dbReference>
<proteinExistence type="predicted"/>
<evidence type="ECO:0008006" key="4">
    <source>
        <dbReference type="Google" id="ProtNLM"/>
    </source>
</evidence>
<dbReference type="EMBL" id="JH658748">
    <property type="protein sequence ID" value="EXK76207.1"/>
    <property type="molecule type" value="Genomic_DNA"/>
</dbReference>
<reference evidence="2 3" key="1">
    <citation type="submission" date="2011-11" db="EMBL/GenBank/DDBJ databases">
        <title>The Genome Sequence of Fusarium oxysporum PHW815.</title>
        <authorList>
            <consortium name="The Broad Institute Genome Sequencing Platform"/>
            <person name="Ma L.-J."/>
            <person name="Gale L.R."/>
            <person name="Schwartz D.C."/>
            <person name="Zhou S."/>
            <person name="Corby-Kistler H."/>
            <person name="Young S.K."/>
            <person name="Zeng Q."/>
            <person name="Gargeya S."/>
            <person name="Fitzgerald M."/>
            <person name="Haas B."/>
            <person name="Abouelleil A."/>
            <person name="Alvarado L."/>
            <person name="Arachchi H.M."/>
            <person name="Berlin A."/>
            <person name="Brown A."/>
            <person name="Chapman S.B."/>
            <person name="Chen Z."/>
            <person name="Dunbar C."/>
            <person name="Freedman E."/>
            <person name="Gearin G."/>
            <person name="Goldberg J."/>
            <person name="Griggs A."/>
            <person name="Gujja S."/>
            <person name="Heiman D."/>
            <person name="Howarth C."/>
            <person name="Larson L."/>
            <person name="Lui A."/>
            <person name="MacDonald P.J.P."/>
            <person name="Montmayeur A."/>
            <person name="Murphy C."/>
            <person name="Neiman D."/>
            <person name="Pearson M."/>
            <person name="Priest M."/>
            <person name="Roberts A."/>
            <person name="Saif S."/>
            <person name="Shea T."/>
            <person name="Shenoy N."/>
            <person name="Sisk P."/>
            <person name="Stolte C."/>
            <person name="Sykes S."/>
            <person name="Wortman J."/>
            <person name="Nusbaum C."/>
            <person name="Birren B."/>
        </authorList>
    </citation>
    <scope>NUCLEOTIDE SEQUENCE [LARGE SCALE GENOMIC DNA]</scope>
    <source>
        <strain evidence="2 3">54005</strain>
    </source>
</reference>
<accession>X0C097</accession>
<keyword evidence="1" id="KW-0732">Signal</keyword>
<dbReference type="AlphaFoldDB" id="X0C097"/>
<feature type="chain" id="PRO_5004938984" description="Secreted protein" evidence="1">
    <location>
        <begin position="19"/>
        <end position="100"/>
    </location>
</feature>
<sequence length="100" mass="11195">MLCFGPVCWILRLFLGNSSHLGYFLSQSLHKANSGGQFGHQCQVSSQNEEVLGHVSLDGGERSHSVSKFLGRYESWCECRRTSHTAIFPSIQRLVQLLPT</sequence>
<feature type="signal peptide" evidence="1">
    <location>
        <begin position="1"/>
        <end position="18"/>
    </location>
</feature>
<evidence type="ECO:0000313" key="2">
    <source>
        <dbReference type="EMBL" id="EXK76207.1"/>
    </source>
</evidence>
<gene>
    <name evidence="2" type="ORF">FOQG_19041</name>
</gene>
<evidence type="ECO:0000313" key="3">
    <source>
        <dbReference type="Proteomes" id="UP000030663"/>
    </source>
</evidence>
<dbReference type="HOGENOM" id="CLU_2306311_0_0_1"/>